<evidence type="ECO:0000313" key="4">
    <source>
        <dbReference type="Proteomes" id="UP000812270"/>
    </source>
</evidence>
<comment type="caution">
    <text evidence="3">The sequence shown here is derived from an EMBL/GenBank/DDBJ whole genome shotgun (WGS) entry which is preliminary data.</text>
</comment>
<dbReference type="RefSeq" id="WP_217794515.1">
    <property type="nucleotide sequence ID" value="NZ_JAHSPG010000018.1"/>
</dbReference>
<keyword evidence="1" id="KW-0732">Signal</keyword>
<dbReference type="Pfam" id="PF00578">
    <property type="entry name" value="AhpC-TSA"/>
    <property type="match status" value="1"/>
</dbReference>
<dbReference type="InterPro" id="IPR013766">
    <property type="entry name" value="Thioredoxin_domain"/>
</dbReference>
<keyword evidence="4" id="KW-1185">Reference proteome</keyword>
<evidence type="ECO:0000256" key="1">
    <source>
        <dbReference type="SAM" id="SignalP"/>
    </source>
</evidence>
<sequence>MKKTAIVILMLCIFDAAFAQKIKKIRITQLADYIQQSKGPLIVTFWATFCTPCCKEIPYFQTQAAKDTVELLLVSLDLPDYYPTKLDNFATKQKFTAPIAWLNETNADVFCPLIDKKWSGAIPASLFVNNATGYRKFVEGQVTEGKLKLVIGDMKKEKVIKN</sequence>
<evidence type="ECO:0000313" key="3">
    <source>
        <dbReference type="EMBL" id="MBV4360245.1"/>
    </source>
</evidence>
<gene>
    <name evidence="3" type="ORF">KTO63_23975</name>
</gene>
<feature type="domain" description="Thioredoxin" evidence="2">
    <location>
        <begin position="11"/>
        <end position="152"/>
    </location>
</feature>
<dbReference type="InterPro" id="IPR017937">
    <property type="entry name" value="Thioredoxin_CS"/>
</dbReference>
<dbReference type="GO" id="GO:0016491">
    <property type="term" value="F:oxidoreductase activity"/>
    <property type="evidence" value="ECO:0007669"/>
    <property type="project" value="InterPro"/>
</dbReference>
<reference evidence="3" key="1">
    <citation type="submission" date="2021-06" db="EMBL/GenBank/DDBJ databases">
        <authorList>
            <person name="Huq M.A."/>
        </authorList>
    </citation>
    <scope>NUCLEOTIDE SEQUENCE</scope>
    <source>
        <strain evidence="3">MAH-26</strain>
    </source>
</reference>
<name>A0A9E2SFM5_9BACT</name>
<dbReference type="Proteomes" id="UP000812270">
    <property type="component" value="Unassembled WGS sequence"/>
</dbReference>
<dbReference type="GO" id="GO:0016209">
    <property type="term" value="F:antioxidant activity"/>
    <property type="evidence" value="ECO:0007669"/>
    <property type="project" value="InterPro"/>
</dbReference>
<dbReference type="EMBL" id="JAHSPG010000018">
    <property type="protein sequence ID" value="MBV4360245.1"/>
    <property type="molecule type" value="Genomic_DNA"/>
</dbReference>
<dbReference type="PROSITE" id="PS51352">
    <property type="entry name" value="THIOREDOXIN_2"/>
    <property type="match status" value="1"/>
</dbReference>
<proteinExistence type="predicted"/>
<evidence type="ECO:0000259" key="2">
    <source>
        <dbReference type="PROSITE" id="PS51352"/>
    </source>
</evidence>
<dbReference type="AlphaFoldDB" id="A0A9E2SFM5"/>
<organism evidence="3 4">
    <name type="scientific">Pinibacter aurantiacus</name>
    <dbReference type="NCBI Taxonomy" id="2851599"/>
    <lineage>
        <taxon>Bacteria</taxon>
        <taxon>Pseudomonadati</taxon>
        <taxon>Bacteroidota</taxon>
        <taxon>Chitinophagia</taxon>
        <taxon>Chitinophagales</taxon>
        <taxon>Chitinophagaceae</taxon>
        <taxon>Pinibacter</taxon>
    </lineage>
</organism>
<dbReference type="PROSITE" id="PS00194">
    <property type="entry name" value="THIOREDOXIN_1"/>
    <property type="match status" value="1"/>
</dbReference>
<accession>A0A9E2SFM5</accession>
<feature type="chain" id="PRO_5039283718" evidence="1">
    <location>
        <begin position="20"/>
        <end position="162"/>
    </location>
</feature>
<protein>
    <submittedName>
        <fullName evidence="3">Redoxin domain-containing protein</fullName>
    </submittedName>
</protein>
<feature type="signal peptide" evidence="1">
    <location>
        <begin position="1"/>
        <end position="19"/>
    </location>
</feature>
<dbReference type="InterPro" id="IPR000866">
    <property type="entry name" value="AhpC/TSA"/>
</dbReference>